<accession>A0A8T0MJ82</accession>
<name>A0A8T0MJ82_PANVG</name>
<keyword evidence="2" id="KW-0812">Transmembrane</keyword>
<dbReference type="PANTHER" id="PTHR35997:SF15">
    <property type="entry name" value="DUF4408 DOMAIN-CONTAINING PROTEIN"/>
    <property type="match status" value="1"/>
</dbReference>
<dbReference type="InterPro" id="IPR008480">
    <property type="entry name" value="DUF761_pln"/>
</dbReference>
<dbReference type="EMBL" id="CM029054">
    <property type="protein sequence ID" value="KAG2536403.1"/>
    <property type="molecule type" value="Genomic_DNA"/>
</dbReference>
<evidence type="ECO:0000256" key="2">
    <source>
        <dbReference type="SAM" id="Phobius"/>
    </source>
</evidence>
<feature type="transmembrane region" description="Helical" evidence="2">
    <location>
        <begin position="47"/>
        <end position="66"/>
    </location>
</feature>
<dbReference type="Pfam" id="PF05553">
    <property type="entry name" value="DUF761"/>
    <property type="match status" value="1"/>
</dbReference>
<evidence type="ECO:0000256" key="1">
    <source>
        <dbReference type="SAM" id="MobiDB-lite"/>
    </source>
</evidence>
<feature type="transmembrane region" description="Helical" evidence="2">
    <location>
        <begin position="15"/>
        <end position="35"/>
    </location>
</feature>
<dbReference type="OrthoDB" id="680761at2759"/>
<feature type="region of interest" description="Disordered" evidence="1">
    <location>
        <begin position="266"/>
        <end position="289"/>
    </location>
</feature>
<dbReference type="PANTHER" id="PTHR35997">
    <property type="entry name" value="COTTON FIBER PROTEIN-RELATED"/>
    <property type="match status" value="1"/>
</dbReference>
<protein>
    <submittedName>
        <fullName evidence="3">Uncharacterized protein</fullName>
    </submittedName>
</protein>
<keyword evidence="2" id="KW-1133">Transmembrane helix</keyword>
<feature type="compositionally biased region" description="Low complexity" evidence="1">
    <location>
        <begin position="266"/>
        <end position="276"/>
    </location>
</feature>
<gene>
    <name evidence="3" type="ORF">PVAP13_9NG186000</name>
</gene>
<evidence type="ECO:0000313" key="4">
    <source>
        <dbReference type="Proteomes" id="UP000823388"/>
    </source>
</evidence>
<proteinExistence type="predicted"/>
<keyword evidence="2" id="KW-0472">Membrane</keyword>
<evidence type="ECO:0000313" key="3">
    <source>
        <dbReference type="EMBL" id="KAG2536403.1"/>
    </source>
</evidence>
<organism evidence="3 4">
    <name type="scientific">Panicum virgatum</name>
    <name type="common">Blackwell switchgrass</name>
    <dbReference type="NCBI Taxonomy" id="38727"/>
    <lineage>
        <taxon>Eukaryota</taxon>
        <taxon>Viridiplantae</taxon>
        <taxon>Streptophyta</taxon>
        <taxon>Embryophyta</taxon>
        <taxon>Tracheophyta</taxon>
        <taxon>Spermatophyta</taxon>
        <taxon>Magnoliopsida</taxon>
        <taxon>Liliopsida</taxon>
        <taxon>Poales</taxon>
        <taxon>Poaceae</taxon>
        <taxon>PACMAD clade</taxon>
        <taxon>Panicoideae</taxon>
        <taxon>Panicodae</taxon>
        <taxon>Paniceae</taxon>
        <taxon>Panicinae</taxon>
        <taxon>Panicum</taxon>
        <taxon>Panicum sect. Hiantes</taxon>
    </lineage>
</organism>
<dbReference type="Proteomes" id="UP000823388">
    <property type="component" value="Chromosome 9N"/>
</dbReference>
<keyword evidence="4" id="KW-1185">Reference proteome</keyword>
<comment type="caution">
    <text evidence="3">The sequence shown here is derived from an EMBL/GenBank/DDBJ whole genome shotgun (WGS) entry which is preliminary data.</text>
</comment>
<sequence length="325" mass="34218">MLPAAVAGALPRRQAVARASVSALVASLPLLYVSLLRPPPAALAGDTAFWFLMSNCVIAAIVATSADAGALLFRPAAADDDGDGPCRDDGRLLSCASAGQPPPVAVQAGIIGSDAVVPSFAVAAAAQDQDQDQPPTVDVDINGGRVVQGEAGSAAASSYSVHHVLPSLMEGGDDEEEGAGSEPLRAEMNHPIQQRGKEDEITVVEQSTFKNSTVEAEAQGEEQDVIEVIPLATIEEGSALAEPLEPEPWARVITSTRSLPVEEAAAAREGGLRRSATVGSKPAEEESEYWQLSDEELNRRVEDFIARFNREIRRQVEQEASSVTF</sequence>
<reference evidence="3" key="1">
    <citation type="submission" date="2020-05" db="EMBL/GenBank/DDBJ databases">
        <title>WGS assembly of Panicum virgatum.</title>
        <authorList>
            <person name="Lovell J.T."/>
            <person name="Jenkins J."/>
            <person name="Shu S."/>
            <person name="Juenger T.E."/>
            <person name="Schmutz J."/>
        </authorList>
    </citation>
    <scope>NUCLEOTIDE SEQUENCE</scope>
    <source>
        <strain evidence="3">AP13</strain>
    </source>
</reference>
<dbReference type="AlphaFoldDB" id="A0A8T0MJ82"/>